<reference evidence="3" key="1">
    <citation type="submission" date="2016-10" db="EMBL/GenBank/DDBJ databases">
        <authorList>
            <person name="Varghese N."/>
            <person name="Submissions S."/>
        </authorList>
    </citation>
    <scope>NUCLEOTIDE SEQUENCE [LARGE SCALE GENOMIC DNA]</scope>
    <source>
        <strain evidence="3">DSM 25329</strain>
    </source>
</reference>
<dbReference type="RefSeq" id="WP_143017007.1">
    <property type="nucleotide sequence ID" value="NZ_FNAN01000034.1"/>
</dbReference>
<evidence type="ECO:0000313" key="2">
    <source>
        <dbReference type="EMBL" id="SDH36712.1"/>
    </source>
</evidence>
<name>A0A1G8BU75_9BACT</name>
<protein>
    <submittedName>
        <fullName evidence="2">Uncharacterized protein</fullName>
    </submittedName>
</protein>
<dbReference type="EMBL" id="FNAN01000034">
    <property type="protein sequence ID" value="SDH36712.1"/>
    <property type="molecule type" value="Genomic_DNA"/>
</dbReference>
<dbReference type="Proteomes" id="UP000198748">
    <property type="component" value="Unassembled WGS sequence"/>
</dbReference>
<dbReference type="OrthoDB" id="961881at2"/>
<dbReference type="STRING" id="659014.SAMN04487996_13437"/>
<dbReference type="AlphaFoldDB" id="A0A1G8BU75"/>
<evidence type="ECO:0000313" key="3">
    <source>
        <dbReference type="Proteomes" id="UP000198748"/>
    </source>
</evidence>
<sequence>MEITKELVLRLCERKDSKRKRMLFELYRDLFMSTMSARFLVDVINEKLSMQAVSLYDIKYIRAKMKKWGDPQMPVQKSEKSEAETQPKAAMKFPRSEPEPYVKPSKKY</sequence>
<gene>
    <name evidence="2" type="ORF">SAMN04487996_13437</name>
</gene>
<proteinExistence type="predicted"/>
<organism evidence="2 3">
    <name type="scientific">Dyadobacter soli</name>
    <dbReference type="NCBI Taxonomy" id="659014"/>
    <lineage>
        <taxon>Bacteria</taxon>
        <taxon>Pseudomonadati</taxon>
        <taxon>Bacteroidota</taxon>
        <taxon>Cytophagia</taxon>
        <taxon>Cytophagales</taxon>
        <taxon>Spirosomataceae</taxon>
        <taxon>Dyadobacter</taxon>
    </lineage>
</organism>
<keyword evidence="3" id="KW-1185">Reference proteome</keyword>
<accession>A0A1G8BU75</accession>
<feature type="region of interest" description="Disordered" evidence="1">
    <location>
        <begin position="69"/>
        <end position="108"/>
    </location>
</feature>
<evidence type="ECO:0000256" key="1">
    <source>
        <dbReference type="SAM" id="MobiDB-lite"/>
    </source>
</evidence>